<dbReference type="EMBL" id="LLXI01000218">
    <property type="protein sequence ID" value="PKY42803.1"/>
    <property type="molecule type" value="Genomic_DNA"/>
</dbReference>
<accession>A0A2I1G832</accession>
<dbReference type="VEuPathDB" id="FungiDB:FUN_014157"/>
<proteinExistence type="predicted"/>
<evidence type="ECO:0000313" key="4">
    <source>
        <dbReference type="Proteomes" id="UP000234323"/>
    </source>
</evidence>
<dbReference type="InterPro" id="IPR043129">
    <property type="entry name" value="ATPase_NBD"/>
</dbReference>
<dbReference type="PANTHER" id="PTHR14187">
    <property type="entry name" value="ALPHA KINASE/ELONGATION FACTOR 2 KINASE"/>
    <property type="match status" value="1"/>
</dbReference>
<organism evidence="3 4">
    <name type="scientific">Rhizophagus irregularis</name>
    <dbReference type="NCBI Taxonomy" id="588596"/>
    <lineage>
        <taxon>Eukaryota</taxon>
        <taxon>Fungi</taxon>
        <taxon>Fungi incertae sedis</taxon>
        <taxon>Mucoromycota</taxon>
        <taxon>Glomeromycotina</taxon>
        <taxon>Glomeromycetes</taxon>
        <taxon>Glomerales</taxon>
        <taxon>Glomeraceae</taxon>
        <taxon>Rhizophagus</taxon>
    </lineage>
</organism>
<gene>
    <name evidence="3" type="ORF">RhiirA4_540661</name>
</gene>
<dbReference type="VEuPathDB" id="FungiDB:RhiirFUN_016920"/>
<dbReference type="PANTHER" id="PTHR14187:SF5">
    <property type="entry name" value="HEAT SHOCK 70 KDA PROTEIN 12A"/>
    <property type="match status" value="1"/>
</dbReference>
<dbReference type="VEuPathDB" id="FungiDB:RhiirA1_534290"/>
<keyword evidence="1" id="KW-0547">Nucleotide-binding</keyword>
<dbReference type="Pfam" id="PF00012">
    <property type="entry name" value="HSP70"/>
    <property type="match status" value="1"/>
</dbReference>
<dbReference type="GO" id="GO:0005524">
    <property type="term" value="F:ATP binding"/>
    <property type="evidence" value="ECO:0007669"/>
    <property type="project" value="UniProtKB-KW"/>
</dbReference>
<keyword evidence="4" id="KW-1185">Reference proteome</keyword>
<dbReference type="CDD" id="cd10229">
    <property type="entry name" value="ASKHA_NBD_HSP70_HSPA12"/>
    <property type="match status" value="1"/>
</dbReference>
<dbReference type="Proteomes" id="UP000234323">
    <property type="component" value="Unassembled WGS sequence"/>
</dbReference>
<keyword evidence="2" id="KW-0067">ATP-binding</keyword>
<name>A0A2I1G832_9GLOM</name>
<dbReference type="AlphaFoldDB" id="A0A2I1G832"/>
<dbReference type="Gene3D" id="3.90.640.10">
    <property type="entry name" value="Actin, Chain A, domain 4"/>
    <property type="match status" value="1"/>
</dbReference>
<reference evidence="3 4" key="1">
    <citation type="submission" date="2015-10" db="EMBL/GenBank/DDBJ databases">
        <title>Genome analyses suggest a sexual origin of heterokaryosis in a supposedly ancient asexual fungus.</title>
        <authorList>
            <person name="Ropars J."/>
            <person name="Sedzielewska K."/>
            <person name="Noel J."/>
            <person name="Charron P."/>
            <person name="Farinelli L."/>
            <person name="Marton T."/>
            <person name="Kruger M."/>
            <person name="Pelin A."/>
            <person name="Brachmann A."/>
            <person name="Corradi N."/>
        </authorList>
    </citation>
    <scope>NUCLEOTIDE SEQUENCE [LARGE SCALE GENOMIC DNA]</scope>
    <source>
        <strain evidence="3 4">A4</strain>
    </source>
</reference>
<evidence type="ECO:0000256" key="1">
    <source>
        <dbReference type="ARBA" id="ARBA00022741"/>
    </source>
</evidence>
<dbReference type="InterPro" id="IPR013126">
    <property type="entry name" value="Hsp_70_fam"/>
</dbReference>
<evidence type="ECO:0000313" key="3">
    <source>
        <dbReference type="EMBL" id="PKY42803.1"/>
    </source>
</evidence>
<sequence>MSEENDEIRVVVAIDFGTTYSGYAFAHKEEPDVIIVQDGWKEYESHFKTPTVVRYNDNYSYIKLWGYPALTEKPKLKKARLFTSSKLPKSLPATIELFKLHLLKSIKESEKPTLPRKLNYKNVISDFMRKLGDDVKTCLKKAWQSLDLERNVLYILTVPAEFDDEAIATFRECVFNAGLLKDKDSNNIRIITEPKAAAIHCLNLVEHNLTPGDSFMIVDCGGGTVDLTTCELLKDKRLSELTERTGDCCGSSRIDEAFIEFIGEKVGKSVIESIRKNHYNQLQYFVQEFCKQVKIPFTGNDKDVQHFIELDVLLPQIKDYVKEINEKEREILVKSEWQIEINFTDIKNMFDPVIDKILSLIRGQLDKSEKKCSAIFLVGGFSESKYLQYRIRREFCKIPNISVPPHPTTSVVKGGVLYGLEEIIKDRVLKRTYGIETEIDPYMRRNDIPISPTLFISSDDTTASRFSCKDDSASLMRPALLSQNSKKSQDVLLNKHKIILGDFI</sequence>
<dbReference type="SUPFAM" id="SSF53067">
    <property type="entry name" value="Actin-like ATPase domain"/>
    <property type="match status" value="2"/>
</dbReference>
<dbReference type="GO" id="GO:0140662">
    <property type="term" value="F:ATP-dependent protein folding chaperone"/>
    <property type="evidence" value="ECO:0007669"/>
    <property type="project" value="InterPro"/>
</dbReference>
<comment type="caution">
    <text evidence="3">The sequence shown here is derived from an EMBL/GenBank/DDBJ whole genome shotgun (WGS) entry which is preliminary data.</text>
</comment>
<evidence type="ECO:0000256" key="2">
    <source>
        <dbReference type="ARBA" id="ARBA00022840"/>
    </source>
</evidence>
<dbReference type="Gene3D" id="3.30.420.40">
    <property type="match status" value="2"/>
</dbReference>
<protein>
    <submittedName>
        <fullName evidence="3">Actin-like ATPase domain-containing protein</fullName>
    </submittedName>
</protein>